<keyword evidence="2" id="KW-1185">Reference proteome</keyword>
<dbReference type="InterPro" id="IPR032710">
    <property type="entry name" value="NTF2-like_dom_sf"/>
</dbReference>
<dbReference type="SUPFAM" id="SSF54427">
    <property type="entry name" value="NTF2-like"/>
    <property type="match status" value="1"/>
</dbReference>
<accession>A0A5C6BRK0</accession>
<name>A0A5C6BRK0_9PLAN</name>
<dbReference type="EMBL" id="SJPP01000001">
    <property type="protein sequence ID" value="TWU14678.1"/>
    <property type="molecule type" value="Genomic_DNA"/>
</dbReference>
<evidence type="ECO:0000313" key="1">
    <source>
        <dbReference type="EMBL" id="TWU14678.1"/>
    </source>
</evidence>
<reference evidence="1 2" key="1">
    <citation type="submission" date="2019-02" db="EMBL/GenBank/DDBJ databases">
        <title>Deep-cultivation of Planctomycetes and their phenomic and genomic characterization uncovers novel biology.</title>
        <authorList>
            <person name="Wiegand S."/>
            <person name="Jogler M."/>
            <person name="Boedeker C."/>
            <person name="Pinto D."/>
            <person name="Vollmers J."/>
            <person name="Rivas-Marin E."/>
            <person name="Kohn T."/>
            <person name="Peeters S.H."/>
            <person name="Heuer A."/>
            <person name="Rast P."/>
            <person name="Oberbeckmann S."/>
            <person name="Bunk B."/>
            <person name="Jeske O."/>
            <person name="Meyerdierks A."/>
            <person name="Storesund J.E."/>
            <person name="Kallscheuer N."/>
            <person name="Luecker S."/>
            <person name="Lage O.M."/>
            <person name="Pohl T."/>
            <person name="Merkel B.J."/>
            <person name="Hornburger P."/>
            <person name="Mueller R.-W."/>
            <person name="Bruemmer F."/>
            <person name="Labrenz M."/>
            <person name="Spormann A.M."/>
            <person name="Op Den Camp H."/>
            <person name="Overmann J."/>
            <person name="Amann R."/>
            <person name="Jetten M.S.M."/>
            <person name="Mascher T."/>
            <person name="Medema M.H."/>
            <person name="Devos D.P."/>
            <person name="Kaster A.-K."/>
            <person name="Ovreas L."/>
            <person name="Rohde M."/>
            <person name="Galperin M.Y."/>
            <person name="Jogler C."/>
        </authorList>
    </citation>
    <scope>NUCLEOTIDE SEQUENCE [LARGE SCALE GENOMIC DNA]</scope>
    <source>
        <strain evidence="1 2">CA54</strain>
    </source>
</reference>
<proteinExistence type="predicted"/>
<dbReference type="OrthoDB" id="9884512at2"/>
<dbReference type="RefSeq" id="WP_146371958.1">
    <property type="nucleotide sequence ID" value="NZ_SJPP01000001.1"/>
</dbReference>
<protein>
    <submittedName>
        <fullName evidence="1">Uncharacterized protein</fullName>
    </submittedName>
</protein>
<dbReference type="Proteomes" id="UP000320735">
    <property type="component" value="Unassembled WGS sequence"/>
</dbReference>
<evidence type="ECO:0000313" key="2">
    <source>
        <dbReference type="Proteomes" id="UP000320735"/>
    </source>
</evidence>
<gene>
    <name evidence="1" type="ORF">CA54_35470</name>
</gene>
<dbReference type="AlphaFoldDB" id="A0A5C6BRK0"/>
<sequence>MTPKLWNVALVGGGLLLIFAGIQQWRTNQQPTHVATEFLEAVKSNDRPTVLRLMTPELREQVAVVADDYAAAWAPPPANASENGELTFDLKSVRVQGDTATADSVFRHAGMPFVNSQIELRRSSTGLWKVARVDNRVNLAWKMLENQQLTVELRNALKDLPGAQVAQEPQPQRRWD</sequence>
<comment type="caution">
    <text evidence="1">The sequence shown here is derived from an EMBL/GenBank/DDBJ whole genome shotgun (WGS) entry which is preliminary data.</text>
</comment>
<organism evidence="1 2">
    <name type="scientific">Symmachiella macrocystis</name>
    <dbReference type="NCBI Taxonomy" id="2527985"/>
    <lineage>
        <taxon>Bacteria</taxon>
        <taxon>Pseudomonadati</taxon>
        <taxon>Planctomycetota</taxon>
        <taxon>Planctomycetia</taxon>
        <taxon>Planctomycetales</taxon>
        <taxon>Planctomycetaceae</taxon>
        <taxon>Symmachiella</taxon>
    </lineage>
</organism>